<dbReference type="Proteomes" id="UP001219525">
    <property type="component" value="Unassembled WGS sequence"/>
</dbReference>
<proteinExistence type="predicted"/>
<feature type="compositionally biased region" description="Basic residues" evidence="2">
    <location>
        <begin position="225"/>
        <end position="234"/>
    </location>
</feature>
<evidence type="ECO:0000256" key="1">
    <source>
        <dbReference type="SAM" id="Coils"/>
    </source>
</evidence>
<feature type="coiled-coil region" evidence="1">
    <location>
        <begin position="42"/>
        <end position="110"/>
    </location>
</feature>
<gene>
    <name evidence="3" type="ORF">GGX14DRAFT_624771</name>
</gene>
<feature type="compositionally biased region" description="Basic and acidic residues" evidence="2">
    <location>
        <begin position="142"/>
        <end position="155"/>
    </location>
</feature>
<accession>A0AAD6VM25</accession>
<reference evidence="3" key="1">
    <citation type="submission" date="2023-03" db="EMBL/GenBank/DDBJ databases">
        <title>Massive genome expansion in bonnet fungi (Mycena s.s.) driven by repeated elements and novel gene families across ecological guilds.</title>
        <authorList>
            <consortium name="Lawrence Berkeley National Laboratory"/>
            <person name="Harder C.B."/>
            <person name="Miyauchi S."/>
            <person name="Viragh M."/>
            <person name="Kuo A."/>
            <person name="Thoen E."/>
            <person name="Andreopoulos B."/>
            <person name="Lu D."/>
            <person name="Skrede I."/>
            <person name="Drula E."/>
            <person name="Henrissat B."/>
            <person name="Morin E."/>
            <person name="Kohler A."/>
            <person name="Barry K."/>
            <person name="LaButti K."/>
            <person name="Morin E."/>
            <person name="Salamov A."/>
            <person name="Lipzen A."/>
            <person name="Mereny Z."/>
            <person name="Hegedus B."/>
            <person name="Baldrian P."/>
            <person name="Stursova M."/>
            <person name="Weitz H."/>
            <person name="Taylor A."/>
            <person name="Grigoriev I.V."/>
            <person name="Nagy L.G."/>
            <person name="Martin F."/>
            <person name="Kauserud H."/>
        </authorList>
    </citation>
    <scope>NUCLEOTIDE SEQUENCE</scope>
    <source>
        <strain evidence="3">9144</strain>
    </source>
</reference>
<feature type="region of interest" description="Disordered" evidence="2">
    <location>
        <begin position="344"/>
        <end position="363"/>
    </location>
</feature>
<organism evidence="3 4">
    <name type="scientific">Mycena pura</name>
    <dbReference type="NCBI Taxonomy" id="153505"/>
    <lineage>
        <taxon>Eukaryota</taxon>
        <taxon>Fungi</taxon>
        <taxon>Dikarya</taxon>
        <taxon>Basidiomycota</taxon>
        <taxon>Agaricomycotina</taxon>
        <taxon>Agaricomycetes</taxon>
        <taxon>Agaricomycetidae</taxon>
        <taxon>Agaricales</taxon>
        <taxon>Marasmiineae</taxon>
        <taxon>Mycenaceae</taxon>
        <taxon>Mycena</taxon>
    </lineage>
</organism>
<feature type="region of interest" description="Disordered" evidence="2">
    <location>
        <begin position="1"/>
        <end position="36"/>
    </location>
</feature>
<dbReference type="EMBL" id="JARJCW010000027">
    <property type="protein sequence ID" value="KAJ7210701.1"/>
    <property type="molecule type" value="Genomic_DNA"/>
</dbReference>
<feature type="compositionally biased region" description="Basic and acidic residues" evidence="2">
    <location>
        <begin position="210"/>
        <end position="224"/>
    </location>
</feature>
<evidence type="ECO:0000313" key="3">
    <source>
        <dbReference type="EMBL" id="KAJ7210701.1"/>
    </source>
</evidence>
<name>A0AAD6VM25_9AGAR</name>
<keyword evidence="1" id="KW-0175">Coiled coil</keyword>
<comment type="caution">
    <text evidence="3">The sequence shown here is derived from an EMBL/GenBank/DDBJ whole genome shotgun (WGS) entry which is preliminary data.</text>
</comment>
<feature type="region of interest" description="Disordered" evidence="2">
    <location>
        <begin position="304"/>
        <end position="334"/>
    </location>
</feature>
<feature type="region of interest" description="Disordered" evidence="2">
    <location>
        <begin position="136"/>
        <end position="261"/>
    </location>
</feature>
<keyword evidence="4" id="KW-1185">Reference proteome</keyword>
<dbReference type="AlphaFoldDB" id="A0AAD6VM25"/>
<protein>
    <submittedName>
        <fullName evidence="3">Uncharacterized protein</fullName>
    </submittedName>
</protein>
<evidence type="ECO:0000313" key="4">
    <source>
        <dbReference type="Proteomes" id="UP001219525"/>
    </source>
</evidence>
<sequence length="363" mass="40079">MDDPGHSRPTRKTARPAAAETENNTAMNTATSSKDPQLATLLAESRREAESLRQELAALREKADADRRRLQALLDSSSADEQVRTYQDRLARAEAALEEAERRRRLVESHWLQVERYLAVVQQQAAESRAAFARFLGPNDGARNDSRPTARHDNPSRPPGATVATHHHRPYGYPPPPAPTRRDRDYGRAPSAAPPPLPRSATFHGPADAADEHWHTDGEGMDGRSHHKRHRASSRPRYAARLSPSPPPPLPPRHTDARRPHHAAYPHDVAARPPQIEHARHAPPPPLPAPLPLAPTVPHRTAGMPPQYQHRFQLPPGTGGYTSRRGSGAPPRPGVYETVVFALDAPDNASGQGTDGEDWRRQR</sequence>
<feature type="compositionally biased region" description="Low complexity" evidence="2">
    <location>
        <begin position="15"/>
        <end position="31"/>
    </location>
</feature>
<evidence type="ECO:0000256" key="2">
    <source>
        <dbReference type="SAM" id="MobiDB-lite"/>
    </source>
</evidence>